<keyword evidence="2" id="KW-0238">DNA-binding</keyword>
<sequence length="275" mass="30055">MADEIALEPGLAFRPSDDDLITLFLRPKIGKTPFEERIINNDDVYSADPAELVGRHKPAPGTQGSSSVWYFFCPPRYTSKRASSGRRQRAIGGRAGGESVWKSEGGKKAVNGVDGRRVGYLQKFSYGVYESSGSGRTFTRLGWCMTEYGLDDNQHAAADGAEKRVLCKVYRSPRAVCAEAARSADLSCSGGSKRKADDGVDDHPEAPPSARPRQEAESEQEQEQPEFLPDLETLLSIPMDDNSRTATMEQLFHDEPLPCAPTMEVVDGGSGDEFI</sequence>
<gene>
    <name evidence="7" type="ORF">E2562_014058</name>
</gene>
<name>A0A6G1DJU9_9ORYZ</name>
<dbReference type="OrthoDB" id="675031at2759"/>
<feature type="region of interest" description="Disordered" evidence="5">
    <location>
        <begin position="187"/>
        <end position="275"/>
    </location>
</feature>
<evidence type="ECO:0000256" key="4">
    <source>
        <dbReference type="ARBA" id="ARBA00023242"/>
    </source>
</evidence>
<evidence type="ECO:0000256" key="5">
    <source>
        <dbReference type="SAM" id="MobiDB-lite"/>
    </source>
</evidence>
<keyword evidence="3" id="KW-0804">Transcription</keyword>
<dbReference type="SUPFAM" id="SSF101941">
    <property type="entry name" value="NAC domain"/>
    <property type="match status" value="1"/>
</dbReference>
<protein>
    <recommendedName>
        <fullName evidence="6">NAC domain-containing protein</fullName>
    </recommendedName>
</protein>
<feature type="compositionally biased region" description="Basic and acidic residues" evidence="5">
    <location>
        <begin position="194"/>
        <end position="205"/>
    </location>
</feature>
<evidence type="ECO:0000256" key="2">
    <source>
        <dbReference type="ARBA" id="ARBA00023125"/>
    </source>
</evidence>
<dbReference type="InterPro" id="IPR003441">
    <property type="entry name" value="NAC-dom"/>
</dbReference>
<dbReference type="PANTHER" id="PTHR31719">
    <property type="entry name" value="NAC TRANSCRIPTION FACTOR 56"/>
    <property type="match status" value="1"/>
</dbReference>
<feature type="domain" description="NAC" evidence="6">
    <location>
        <begin position="7"/>
        <end position="172"/>
    </location>
</feature>
<comment type="caution">
    <text evidence="7">The sequence shown here is derived from an EMBL/GenBank/DDBJ whole genome shotgun (WGS) entry which is preliminary data.</text>
</comment>
<feature type="region of interest" description="Disordered" evidence="5">
    <location>
        <begin position="79"/>
        <end position="107"/>
    </location>
</feature>
<dbReference type="InterPro" id="IPR036093">
    <property type="entry name" value="NAC_dom_sf"/>
</dbReference>
<dbReference type="EMBL" id="SPHZ02000006">
    <property type="protein sequence ID" value="KAF0912414.1"/>
    <property type="molecule type" value="Genomic_DNA"/>
</dbReference>
<keyword evidence="8" id="KW-1185">Reference proteome</keyword>
<evidence type="ECO:0000313" key="8">
    <source>
        <dbReference type="Proteomes" id="UP000479710"/>
    </source>
</evidence>
<keyword evidence="1" id="KW-0805">Transcription regulation</keyword>
<keyword evidence="4" id="KW-0539">Nucleus</keyword>
<dbReference type="Proteomes" id="UP000479710">
    <property type="component" value="Unassembled WGS sequence"/>
</dbReference>
<evidence type="ECO:0000256" key="3">
    <source>
        <dbReference type="ARBA" id="ARBA00023163"/>
    </source>
</evidence>
<dbReference type="AlphaFoldDB" id="A0A6G1DJU9"/>
<evidence type="ECO:0000259" key="6">
    <source>
        <dbReference type="PROSITE" id="PS51005"/>
    </source>
</evidence>
<dbReference type="Pfam" id="PF02365">
    <property type="entry name" value="NAM"/>
    <property type="match status" value="1"/>
</dbReference>
<proteinExistence type="predicted"/>
<evidence type="ECO:0000256" key="1">
    <source>
        <dbReference type="ARBA" id="ARBA00023015"/>
    </source>
</evidence>
<evidence type="ECO:0000313" key="7">
    <source>
        <dbReference type="EMBL" id="KAF0912414.1"/>
    </source>
</evidence>
<accession>A0A6G1DJU9</accession>
<dbReference type="Gene3D" id="2.170.150.80">
    <property type="entry name" value="NAC domain"/>
    <property type="match status" value="1"/>
</dbReference>
<dbReference type="GO" id="GO:0003677">
    <property type="term" value="F:DNA binding"/>
    <property type="evidence" value="ECO:0007669"/>
    <property type="project" value="UniProtKB-KW"/>
</dbReference>
<organism evidence="7 8">
    <name type="scientific">Oryza meyeriana var. granulata</name>
    <dbReference type="NCBI Taxonomy" id="110450"/>
    <lineage>
        <taxon>Eukaryota</taxon>
        <taxon>Viridiplantae</taxon>
        <taxon>Streptophyta</taxon>
        <taxon>Embryophyta</taxon>
        <taxon>Tracheophyta</taxon>
        <taxon>Spermatophyta</taxon>
        <taxon>Magnoliopsida</taxon>
        <taxon>Liliopsida</taxon>
        <taxon>Poales</taxon>
        <taxon>Poaceae</taxon>
        <taxon>BOP clade</taxon>
        <taxon>Oryzoideae</taxon>
        <taxon>Oryzeae</taxon>
        <taxon>Oryzinae</taxon>
        <taxon>Oryza</taxon>
        <taxon>Oryza meyeriana</taxon>
    </lineage>
</organism>
<reference evidence="7 8" key="1">
    <citation type="submission" date="2019-11" db="EMBL/GenBank/DDBJ databases">
        <title>Whole genome sequence of Oryza granulata.</title>
        <authorList>
            <person name="Li W."/>
        </authorList>
    </citation>
    <scope>NUCLEOTIDE SEQUENCE [LARGE SCALE GENOMIC DNA]</scope>
    <source>
        <strain evidence="8">cv. Menghai</strain>
        <tissue evidence="7">Leaf</tissue>
    </source>
</reference>
<dbReference type="PANTHER" id="PTHR31719:SF243">
    <property type="entry name" value="NAC DOMAIN-CONTAINING PROTEIN"/>
    <property type="match status" value="1"/>
</dbReference>
<dbReference type="PROSITE" id="PS51005">
    <property type="entry name" value="NAC"/>
    <property type="match status" value="1"/>
</dbReference>
<dbReference type="GO" id="GO:0006355">
    <property type="term" value="P:regulation of DNA-templated transcription"/>
    <property type="evidence" value="ECO:0007669"/>
    <property type="project" value="InterPro"/>
</dbReference>